<feature type="repeat" description="Solcar" evidence="10">
    <location>
        <begin position="154"/>
        <end position="243"/>
    </location>
</feature>
<feature type="transmembrane region" description="Helical" evidence="12">
    <location>
        <begin position="215"/>
        <end position="235"/>
    </location>
</feature>
<feature type="region of interest" description="Disordered" evidence="11">
    <location>
        <begin position="439"/>
        <end position="475"/>
    </location>
</feature>
<keyword evidence="3 10" id="KW-0812">Transmembrane</keyword>
<keyword evidence="6 12" id="KW-1133">Transmembrane helix</keyword>
<dbReference type="VEuPathDB" id="FungiDB:ATCC64974_74740"/>
<dbReference type="GO" id="GO:0000136">
    <property type="term" value="C:mannan polymerase complex"/>
    <property type="evidence" value="ECO:0007669"/>
    <property type="project" value="TreeGrafter"/>
</dbReference>
<evidence type="ECO:0000256" key="6">
    <source>
        <dbReference type="ARBA" id="ARBA00022989"/>
    </source>
</evidence>
<dbReference type="GO" id="GO:0000032">
    <property type="term" value="P:cell wall mannoprotein biosynthetic process"/>
    <property type="evidence" value="ECO:0007669"/>
    <property type="project" value="TreeGrafter"/>
</dbReference>
<dbReference type="VEuPathDB" id="FungiDB:ATCC64974_74750"/>
<evidence type="ECO:0000313" key="13">
    <source>
        <dbReference type="EMBL" id="GAQ44185.1"/>
    </source>
</evidence>
<evidence type="ECO:0000313" key="14">
    <source>
        <dbReference type="Proteomes" id="UP000068243"/>
    </source>
</evidence>
<feature type="region of interest" description="Disordered" evidence="11">
    <location>
        <begin position="1"/>
        <end position="42"/>
    </location>
</feature>
<accession>A0A100ING7</accession>
<keyword evidence="4" id="KW-0999">Mitochondrion inner membrane</keyword>
<evidence type="ECO:0000256" key="12">
    <source>
        <dbReference type="SAM" id="Phobius"/>
    </source>
</evidence>
<dbReference type="SUPFAM" id="SSF53448">
    <property type="entry name" value="Nucleotide-diphospho-sugar transferases"/>
    <property type="match status" value="1"/>
</dbReference>
<dbReference type="GO" id="GO:0000009">
    <property type="term" value="F:alpha-1,6-mannosyltransferase activity"/>
    <property type="evidence" value="ECO:0007669"/>
    <property type="project" value="TreeGrafter"/>
</dbReference>
<dbReference type="OrthoDB" id="2405412at2759"/>
<evidence type="ECO:0000256" key="4">
    <source>
        <dbReference type="ARBA" id="ARBA00022792"/>
    </source>
</evidence>
<comment type="caution">
    <text evidence="13">The sequence shown here is derived from an EMBL/GenBank/DDBJ whole genome shotgun (WGS) entry which is preliminary data.</text>
</comment>
<dbReference type="PANTHER" id="PTHR43083">
    <property type="entry name" value="MANNAN POLYMERASE II"/>
    <property type="match status" value="1"/>
</dbReference>
<feature type="repeat" description="Solcar" evidence="10">
    <location>
        <begin position="251"/>
        <end position="344"/>
    </location>
</feature>
<reference evidence="14" key="1">
    <citation type="journal article" date="2016" name="Genome Announc.">
        <title>Draft genome sequence of Aspergillus niger strain An76.</title>
        <authorList>
            <person name="Gong W."/>
            <person name="Cheng Z."/>
            <person name="Zhang H."/>
            <person name="Liu L."/>
            <person name="Gao P."/>
            <person name="Wang L."/>
        </authorList>
    </citation>
    <scope>NUCLEOTIDE SEQUENCE [LARGE SCALE GENOMIC DNA]</scope>
    <source>
        <strain evidence="14">An76</strain>
    </source>
</reference>
<name>A0A100ING7_ASPNG</name>
<dbReference type="SUPFAM" id="SSF103506">
    <property type="entry name" value="Mitochondrial carrier"/>
    <property type="match status" value="1"/>
</dbReference>
<keyword evidence="4" id="KW-0496">Mitochondrion</keyword>
<evidence type="ECO:0000256" key="2">
    <source>
        <dbReference type="ARBA" id="ARBA00004323"/>
    </source>
</evidence>
<dbReference type="VEuPathDB" id="FungiDB:M747DRAFT_276146"/>
<feature type="compositionally biased region" description="Low complexity" evidence="11">
    <location>
        <begin position="1"/>
        <end position="14"/>
    </location>
</feature>
<evidence type="ECO:0000256" key="3">
    <source>
        <dbReference type="ARBA" id="ARBA00022692"/>
    </source>
</evidence>
<dbReference type="VEuPathDB" id="FungiDB:ASPNIDRAFT2_1109905"/>
<dbReference type="EMBL" id="BCMY01000011">
    <property type="protein sequence ID" value="GAQ44185.1"/>
    <property type="molecule type" value="Genomic_DNA"/>
</dbReference>
<keyword evidence="8 10" id="KW-0472">Membrane</keyword>
<dbReference type="GO" id="GO:0006487">
    <property type="term" value="P:protein N-linked glycosylation"/>
    <property type="evidence" value="ECO:0007669"/>
    <property type="project" value="TreeGrafter"/>
</dbReference>
<organism evidence="13 14">
    <name type="scientific">Aspergillus niger</name>
    <dbReference type="NCBI Taxonomy" id="5061"/>
    <lineage>
        <taxon>Eukaryota</taxon>
        <taxon>Fungi</taxon>
        <taxon>Dikarya</taxon>
        <taxon>Ascomycota</taxon>
        <taxon>Pezizomycotina</taxon>
        <taxon>Eurotiomycetes</taxon>
        <taxon>Eurotiomycetidae</taxon>
        <taxon>Eurotiales</taxon>
        <taxon>Aspergillaceae</taxon>
        <taxon>Aspergillus</taxon>
        <taxon>Aspergillus subgen. Circumdati</taxon>
    </lineage>
</organism>
<comment type="subcellular location">
    <subcellularLocation>
        <location evidence="2">Golgi apparatus membrane</location>
        <topology evidence="2">Single-pass type II membrane protein</topology>
    </subcellularLocation>
    <subcellularLocation>
        <location evidence="1">Membrane</location>
        <topology evidence="1">Multi-pass membrane protein</topology>
    </subcellularLocation>
</comment>
<dbReference type="Gene3D" id="3.90.550.10">
    <property type="entry name" value="Spore Coat Polysaccharide Biosynthesis Protein SpsA, Chain A"/>
    <property type="match status" value="1"/>
</dbReference>
<evidence type="ECO:0000256" key="1">
    <source>
        <dbReference type="ARBA" id="ARBA00004141"/>
    </source>
</evidence>
<feature type="compositionally biased region" description="Polar residues" evidence="11">
    <location>
        <begin position="15"/>
        <end position="27"/>
    </location>
</feature>
<proteinExistence type="inferred from homology"/>
<evidence type="ECO:0000256" key="5">
    <source>
        <dbReference type="ARBA" id="ARBA00022968"/>
    </source>
</evidence>
<comment type="similarity">
    <text evidence="9">Belongs to the ANP1/MMN9/VAN1 family.</text>
</comment>
<dbReference type="VEuPathDB" id="FungiDB:An03g05020"/>
<keyword evidence="5" id="KW-0735">Signal-anchor</keyword>
<evidence type="ECO:0000256" key="11">
    <source>
        <dbReference type="SAM" id="MobiDB-lite"/>
    </source>
</evidence>
<evidence type="ECO:0000256" key="10">
    <source>
        <dbReference type="PROSITE-ProRule" id="PRU00282"/>
    </source>
</evidence>
<evidence type="ECO:0000256" key="9">
    <source>
        <dbReference type="ARBA" id="ARBA00037964"/>
    </source>
</evidence>
<dbReference type="InterPro" id="IPR018108">
    <property type="entry name" value="MCP_transmembrane"/>
</dbReference>
<feature type="repeat" description="Solcar" evidence="10">
    <location>
        <begin position="42"/>
        <end position="127"/>
    </location>
</feature>
<dbReference type="InterPro" id="IPR023395">
    <property type="entry name" value="MCP_dom_sf"/>
</dbReference>
<dbReference type="Pfam" id="PF03452">
    <property type="entry name" value="Anp1"/>
    <property type="match status" value="1"/>
</dbReference>
<dbReference type="Proteomes" id="UP000068243">
    <property type="component" value="Unassembled WGS sequence"/>
</dbReference>
<dbReference type="VEuPathDB" id="FungiDB:An03g05010"/>
<sequence>MSSTSAPLPTATTSGIAEQRSSGNMTEADTPKHSPPKPQSSKHDYKGFVAGVFSGIAKLSVGHPFDTIKVRLQTSHDGHFRGPLDCVLQTVRKEGVSGLYKGATPPLVGWMVMDSVMLGSLTLYRRLLLENVFSKPEIRASMPFIGKQTDLHTLPSFGHGIAGIMAGTTVSFIAAPVEHVKARLQIQYSADKSKRLYSGPIDCVRKMLRTHGIAGLYRGLCATMVFRSFFFFWWGSYDVLTRLMKEKTSLSAPAINFWAGGISAQIFWITSYPSDVVKQRLMTDPMGGALGDGQRKFQWWKDAAVAVYRERGWRGYWRGFVPCFLRAFPANAMALVAFEGVMRWLPALTRLLAGPDRFRRRRLNPIAHFNNHNHHLELRTSYFSLDQQTATMAVARSMRRTSPITVFLAALLAFGFLCFLLSPSSSAAAAAPVTDSSSQLRREDAAEHPLSPPTKPFLKSQAVREDGQKAPPPVMHYNLNELSSTSESIKKGERVLILTPLARFYQEFWDNVVKLSYPHELISIGFIVPKTKDGDAAVTALEQAISETQSGPVDSRFASISILRQDFDPPIQSQDEKERHKMSNQKARRESMSRARNSLLFTTLGPSTSWVLWLDSDIVETPATLIQDLTAHNRPVIVPNCFQRYYNKDTKKMDVRPYDFNSWIDSSTAEELAGMMGPDEILLEGYAEMPTYRTLMAYMANTGAPRPSREMELDGVGGTALLVKADVHRDGAMFPAFPFYHLVETEGFAKMAKRLGYSVYGLPDYFVYHYNE</sequence>
<dbReference type="OMA" id="QSSKHDY"/>
<dbReference type="Pfam" id="PF00153">
    <property type="entry name" value="Mito_carr"/>
    <property type="match status" value="3"/>
</dbReference>
<dbReference type="Gene3D" id="1.50.40.10">
    <property type="entry name" value="Mitochondrial carrier domain"/>
    <property type="match status" value="2"/>
</dbReference>
<feature type="compositionally biased region" description="Basic and acidic residues" evidence="11">
    <location>
        <begin position="574"/>
        <end position="589"/>
    </location>
</feature>
<dbReference type="FunFam" id="3.90.550.10:FF:000017">
    <property type="entry name" value="Mannan polymerase II complex ANP1 subunit"/>
    <property type="match status" value="1"/>
</dbReference>
<dbReference type="InterPro" id="IPR029044">
    <property type="entry name" value="Nucleotide-diphossugar_trans"/>
</dbReference>
<dbReference type="AlphaFoldDB" id="A0A100ING7"/>
<feature type="transmembrane region" description="Helical" evidence="12">
    <location>
        <begin position="255"/>
        <end position="272"/>
    </location>
</feature>
<feature type="region of interest" description="Disordered" evidence="11">
    <location>
        <begin position="569"/>
        <end position="589"/>
    </location>
</feature>
<evidence type="ECO:0000256" key="8">
    <source>
        <dbReference type="ARBA" id="ARBA00023136"/>
    </source>
</evidence>
<dbReference type="PROSITE" id="PS50920">
    <property type="entry name" value="SOLCAR"/>
    <property type="match status" value="3"/>
</dbReference>
<keyword evidence="13" id="KW-0328">Glycosyltransferase</keyword>
<gene>
    <name evidence="13" type="ORF">ABL_06846</name>
</gene>
<dbReference type="InterPro" id="IPR052086">
    <property type="entry name" value="Mannan_Polymerase_Subunit"/>
</dbReference>
<dbReference type="PaxDb" id="5061-CADANGAP00003426"/>
<evidence type="ECO:0000256" key="7">
    <source>
        <dbReference type="ARBA" id="ARBA00023034"/>
    </source>
</evidence>
<keyword evidence="7" id="KW-0333">Golgi apparatus</keyword>
<keyword evidence="13" id="KW-0808">Transferase</keyword>
<dbReference type="PANTHER" id="PTHR43083:SF6">
    <property type="entry name" value="MANNAN POLYMERASE COMPLEXES SUBUNIT MNN9"/>
    <property type="match status" value="1"/>
</dbReference>
<protein>
    <submittedName>
        <fullName evidence="13">Alpha-1,6 mannosyltransferase subunit</fullName>
    </submittedName>
</protein>
<feature type="transmembrane region" description="Helical" evidence="12">
    <location>
        <begin position="404"/>
        <end position="422"/>
    </location>
</feature>